<dbReference type="GO" id="GO:0030246">
    <property type="term" value="F:carbohydrate binding"/>
    <property type="evidence" value="ECO:0007669"/>
    <property type="project" value="InterPro"/>
</dbReference>
<evidence type="ECO:0000259" key="8">
    <source>
        <dbReference type="Pfam" id="PF25183"/>
    </source>
</evidence>
<name>Q1IT97_KORVE</name>
<evidence type="ECO:0000313" key="9">
    <source>
        <dbReference type="EMBL" id="ABF39903.1"/>
    </source>
</evidence>
<dbReference type="InterPro" id="IPR039426">
    <property type="entry name" value="TonB-dep_rcpt-like"/>
</dbReference>
<dbReference type="RefSeq" id="WP_011521705.1">
    <property type="nucleotide sequence ID" value="NC_008009.1"/>
</dbReference>
<evidence type="ECO:0000256" key="4">
    <source>
        <dbReference type="ARBA" id="ARBA00022692"/>
    </source>
</evidence>
<dbReference type="AlphaFoldDB" id="Q1IT97"/>
<evidence type="ECO:0000256" key="6">
    <source>
        <dbReference type="ARBA" id="ARBA00023237"/>
    </source>
</evidence>
<dbReference type="STRING" id="204669.Acid345_0900"/>
<dbReference type="Pfam" id="PF25183">
    <property type="entry name" value="OMP_b-brl_4"/>
    <property type="match status" value="1"/>
</dbReference>
<dbReference type="KEGG" id="aba:Acid345_0900"/>
<evidence type="ECO:0000256" key="7">
    <source>
        <dbReference type="SAM" id="SignalP"/>
    </source>
</evidence>
<dbReference type="GO" id="GO:0015344">
    <property type="term" value="F:siderophore uptake transmembrane transporter activity"/>
    <property type="evidence" value="ECO:0007669"/>
    <property type="project" value="TreeGrafter"/>
</dbReference>
<dbReference type="EnsemblBacteria" id="ABF39903">
    <property type="protein sequence ID" value="ABF39903"/>
    <property type="gene ID" value="Acid345_0900"/>
</dbReference>
<gene>
    <name evidence="9" type="ordered locus">Acid345_0900</name>
</gene>
<keyword evidence="3" id="KW-1134">Transmembrane beta strand</keyword>
<keyword evidence="6" id="KW-0998">Cell outer membrane</keyword>
<dbReference type="PANTHER" id="PTHR30069:SF46">
    <property type="entry name" value="OAR PROTEIN"/>
    <property type="match status" value="1"/>
</dbReference>
<dbReference type="SUPFAM" id="SSF56935">
    <property type="entry name" value="Porins"/>
    <property type="match status" value="1"/>
</dbReference>
<keyword evidence="2" id="KW-0813">Transport</keyword>
<feature type="chain" id="PRO_5004191726" description="TonB-dependent transporter Oar-like beta-barrel domain-containing protein" evidence="7">
    <location>
        <begin position="24"/>
        <end position="1194"/>
    </location>
</feature>
<dbReference type="InterPro" id="IPR036942">
    <property type="entry name" value="Beta-barrel_TonB_sf"/>
</dbReference>
<dbReference type="PANTHER" id="PTHR30069">
    <property type="entry name" value="TONB-DEPENDENT OUTER MEMBRANE RECEPTOR"/>
    <property type="match status" value="1"/>
</dbReference>
<dbReference type="GO" id="GO:0044718">
    <property type="term" value="P:siderophore transmembrane transport"/>
    <property type="evidence" value="ECO:0007669"/>
    <property type="project" value="TreeGrafter"/>
</dbReference>
<keyword evidence="4" id="KW-0812">Transmembrane</keyword>
<accession>Q1IT97</accession>
<reference evidence="9 10" key="1">
    <citation type="journal article" date="2009" name="Appl. Environ. Microbiol.">
        <title>Three genomes from the phylum Acidobacteria provide insight into the lifestyles of these microorganisms in soils.</title>
        <authorList>
            <person name="Ward N.L."/>
            <person name="Challacombe J.F."/>
            <person name="Janssen P.H."/>
            <person name="Henrissat B."/>
            <person name="Coutinho P.M."/>
            <person name="Wu M."/>
            <person name="Xie G."/>
            <person name="Haft D.H."/>
            <person name="Sait M."/>
            <person name="Badger J."/>
            <person name="Barabote R.D."/>
            <person name="Bradley B."/>
            <person name="Brettin T.S."/>
            <person name="Brinkac L.M."/>
            <person name="Bruce D."/>
            <person name="Creasy T."/>
            <person name="Daugherty S.C."/>
            <person name="Davidsen T.M."/>
            <person name="DeBoy R.T."/>
            <person name="Detter J.C."/>
            <person name="Dodson R.J."/>
            <person name="Durkin A.S."/>
            <person name="Ganapathy A."/>
            <person name="Gwinn-Giglio M."/>
            <person name="Han C.S."/>
            <person name="Khouri H."/>
            <person name="Kiss H."/>
            <person name="Kothari S.P."/>
            <person name="Madupu R."/>
            <person name="Nelson K.E."/>
            <person name="Nelson W.C."/>
            <person name="Paulsen I."/>
            <person name="Penn K."/>
            <person name="Ren Q."/>
            <person name="Rosovitz M.J."/>
            <person name="Selengut J.D."/>
            <person name="Shrivastava S."/>
            <person name="Sullivan S.A."/>
            <person name="Tapia R."/>
            <person name="Thompson L.S."/>
            <person name="Watkins K.L."/>
            <person name="Yang Q."/>
            <person name="Yu C."/>
            <person name="Zafar N."/>
            <person name="Zhou L."/>
            <person name="Kuske C.R."/>
        </authorList>
    </citation>
    <scope>NUCLEOTIDE SEQUENCE [LARGE SCALE GENOMIC DNA]</scope>
    <source>
        <strain evidence="9 10">Ellin345</strain>
    </source>
</reference>
<proteinExistence type="predicted"/>
<evidence type="ECO:0000313" key="10">
    <source>
        <dbReference type="Proteomes" id="UP000002432"/>
    </source>
</evidence>
<evidence type="ECO:0000256" key="3">
    <source>
        <dbReference type="ARBA" id="ARBA00022452"/>
    </source>
</evidence>
<protein>
    <recommendedName>
        <fullName evidence="8">TonB-dependent transporter Oar-like beta-barrel domain-containing protein</fullName>
    </recommendedName>
</protein>
<organism evidence="9 10">
    <name type="scientific">Koribacter versatilis (strain Ellin345)</name>
    <dbReference type="NCBI Taxonomy" id="204669"/>
    <lineage>
        <taxon>Bacteria</taxon>
        <taxon>Pseudomonadati</taxon>
        <taxon>Acidobacteriota</taxon>
        <taxon>Terriglobia</taxon>
        <taxon>Terriglobales</taxon>
        <taxon>Candidatus Korobacteraceae</taxon>
        <taxon>Candidatus Korobacter</taxon>
    </lineage>
</organism>
<evidence type="ECO:0000256" key="1">
    <source>
        <dbReference type="ARBA" id="ARBA00004571"/>
    </source>
</evidence>
<dbReference type="OrthoDB" id="97893at2"/>
<dbReference type="InterPro" id="IPR013784">
    <property type="entry name" value="Carb-bd-like_fold"/>
</dbReference>
<dbReference type="HOGENOM" id="CLU_006298_0_0_0"/>
<sequence>MRKSICGIFLLIGLLLASAAMFAQQTATISGTVTDSSGAVIPHASVTLTNNATQDVRRTTGNDSGFFVFTAVVTGNYTVKIEATSFRAWENKTISLHPGDHFNVNNIQMTVATANENVTVEAVSSQVQILDSGERSSTLYAKDIRNMALQGRDVTELTKTLPGFNNLTGGGNVNNASGYDPTIAGIGSSVGNGYNANGSPTRVGGAQLTSDGANIIDPGCNCNATQTVNADMVQEVKVTTSNYGAESQSGPVVIQAVGKSGSSQFHGAAYLHFRDHSMNSTDAVNKSLGTTKPDDRYWYPGGNFGGPVRIPGTNFNKSNKLLFWTGYEYYNQSFPDQIVPVVTSTVPTDSMRAGNFDMSAADNAHFCGVGGWLPQCTPITSINGTTVNNGDISSFVDPGGAAIMKMIPAANADPATNGGHNFITNAMNTKNGYMWHSRVDYSITDSTKLYVSYNQQNEVAGIPVMLWWAPPTEVPFPGNFVAPGDSKTISANLVKIFSPTLTNETIVTWSYLNNAYRYDNMAGVSRQALGYPYHGIFGNTDVMPSLSNGWWIPGYPMIYQQDAHDYYSKKQAPGVTDNLTKVIRTHTLKFGFDWQMAQNDQMNFVQQNGQVQFATWGASGNPVANLLLGSTTGYTESSKNTPQNMTYQTFGFYLQDDWKVTRRLTLNLGVRLSHDPGWTDHSGNYGLATWTQRQYNSDIAAGNSFLPGMRWNAVDGSVPLSGRDVQLIFAAPRVGLAFDVFGDGKTALRGGFGAYYYHDQFNDYQGPLSTAQGGRSCATTGVATLAQIDAQENVNCSQVGGTYAVNPNDDSEPLTYTYSFTFSQALPKNSLLEIAYSGNQSSNLIVPNQNQNIIPLGAFFKPDPVTGVINSVPDLEQGANGANKNNYKPMLAYTDLNLVQHGAFANYNALQVSYAKPSGAFTYSFNYTWSKAMGIIGQGPGGYNTQPDPANFHNDYTVSYINRPHVFNATYSYELGNLVKGNKLLGGLTNHWMFSGITSIQTGAPLAQSSTINFNLSAAGTTSGCTAGADNCFPNYYLDSTAVLGSSDYKLMPMVNCDVTGHGDHQYINGSCFGAPTTGDNGGFIPPTLYGPAYWSSDLAVQKTFKVSERQNVEFRLSAFNFLNHKLTSFYSNDTTNLTLKYMPAVSGLSDYTGYSGPYTQYMNPGYTFGNTARNGSNWVNGRRVVELSFKYSF</sequence>
<feature type="signal peptide" evidence="7">
    <location>
        <begin position="1"/>
        <end position="23"/>
    </location>
</feature>
<dbReference type="SUPFAM" id="SSF49452">
    <property type="entry name" value="Starch-binding domain-like"/>
    <property type="match status" value="1"/>
</dbReference>
<comment type="subcellular location">
    <subcellularLocation>
        <location evidence="1">Cell outer membrane</location>
        <topology evidence="1">Multi-pass membrane protein</topology>
    </subcellularLocation>
</comment>
<dbReference type="Gene3D" id="2.60.40.1120">
    <property type="entry name" value="Carboxypeptidase-like, regulatory domain"/>
    <property type="match status" value="1"/>
</dbReference>
<dbReference type="GO" id="GO:0009279">
    <property type="term" value="C:cell outer membrane"/>
    <property type="evidence" value="ECO:0007669"/>
    <property type="project" value="UniProtKB-SubCell"/>
</dbReference>
<keyword evidence="7" id="KW-0732">Signal</keyword>
<dbReference type="Pfam" id="PF13620">
    <property type="entry name" value="CarboxypepD_reg"/>
    <property type="match status" value="1"/>
</dbReference>
<keyword evidence="10" id="KW-1185">Reference proteome</keyword>
<dbReference type="EMBL" id="CP000360">
    <property type="protein sequence ID" value="ABF39903.1"/>
    <property type="molecule type" value="Genomic_DNA"/>
</dbReference>
<evidence type="ECO:0000256" key="2">
    <source>
        <dbReference type="ARBA" id="ARBA00022448"/>
    </source>
</evidence>
<dbReference type="Proteomes" id="UP000002432">
    <property type="component" value="Chromosome"/>
</dbReference>
<dbReference type="eggNOG" id="COG4771">
    <property type="taxonomic scope" value="Bacteria"/>
</dbReference>
<feature type="domain" description="TonB-dependent transporter Oar-like beta-barrel" evidence="8">
    <location>
        <begin position="259"/>
        <end position="1127"/>
    </location>
</feature>
<keyword evidence="5" id="KW-0472">Membrane</keyword>
<evidence type="ECO:0000256" key="5">
    <source>
        <dbReference type="ARBA" id="ARBA00023136"/>
    </source>
</evidence>
<dbReference type="InterPro" id="IPR057601">
    <property type="entry name" value="Oar-like_b-barrel"/>
</dbReference>
<dbReference type="Gene3D" id="2.40.170.20">
    <property type="entry name" value="TonB-dependent receptor, beta-barrel domain"/>
    <property type="match status" value="1"/>
</dbReference>